<gene>
    <name evidence="2" type="ORF">NDEV_0234</name>
</gene>
<name>A0A128A0W3_9ARCH</name>
<keyword evidence="1" id="KW-0472">Membrane</keyword>
<keyword evidence="1" id="KW-0812">Transmembrane</keyword>
<feature type="transmembrane region" description="Helical" evidence="1">
    <location>
        <begin position="59"/>
        <end position="77"/>
    </location>
</feature>
<accession>A0A128A0W3</accession>
<feature type="transmembrane region" description="Helical" evidence="1">
    <location>
        <begin position="123"/>
        <end position="143"/>
    </location>
</feature>
<feature type="transmembrane region" description="Helical" evidence="1">
    <location>
        <begin position="155"/>
        <end position="184"/>
    </location>
</feature>
<dbReference type="AlphaFoldDB" id="A0A128A0W3"/>
<keyword evidence="3" id="KW-1185">Reference proteome</keyword>
<evidence type="ECO:0000313" key="2">
    <source>
        <dbReference type="EMBL" id="CUR50999.1"/>
    </source>
</evidence>
<organism evidence="2 3">
    <name type="scientific">Nitrosotalea devaniterrae</name>
    <dbReference type="NCBI Taxonomy" id="1078905"/>
    <lineage>
        <taxon>Archaea</taxon>
        <taxon>Nitrososphaerota</taxon>
        <taxon>Nitrososphaeria</taxon>
        <taxon>Nitrosotaleales</taxon>
        <taxon>Nitrosotaleaceae</taxon>
        <taxon>Nitrosotalea</taxon>
    </lineage>
</organism>
<sequence length="194" mass="20793">MVIPQIVSRSFLSRQNDLLFIASILAVLGTSGVLVGGIWDSASHALKIPDSFWTIQHVTVYTGVSIVAFSAAFGTMLSLKNRKIIIGMILLLAGSAMQLGGGYVDYNFHTIYGIDGLVTSSHLTIESGLLLTSIGGFLTLAKFGYTKTRKLVPFAILNVIFSTTWIGFNLSLLVGATMLCIPVYDLFSSGCSVM</sequence>
<dbReference type="EMBL" id="LN890280">
    <property type="protein sequence ID" value="CUR50999.1"/>
    <property type="molecule type" value="Genomic_DNA"/>
</dbReference>
<dbReference type="Proteomes" id="UP000196239">
    <property type="component" value="Chromosome 1"/>
</dbReference>
<proteinExistence type="predicted"/>
<dbReference type="KEGG" id="ndv:NDEV_0234"/>
<evidence type="ECO:0000313" key="3">
    <source>
        <dbReference type="Proteomes" id="UP000196239"/>
    </source>
</evidence>
<keyword evidence="1" id="KW-1133">Transmembrane helix</keyword>
<feature type="transmembrane region" description="Helical" evidence="1">
    <location>
        <begin position="18"/>
        <end position="39"/>
    </location>
</feature>
<reference evidence="3" key="1">
    <citation type="submission" date="2015-10" db="EMBL/GenBank/DDBJ databases">
        <authorList>
            <person name="Lehtovirta-Morley L.E."/>
            <person name="Vieille C."/>
        </authorList>
    </citation>
    <scope>NUCLEOTIDE SEQUENCE [LARGE SCALE GENOMIC DNA]</scope>
</reference>
<evidence type="ECO:0000256" key="1">
    <source>
        <dbReference type="SAM" id="Phobius"/>
    </source>
</evidence>
<protein>
    <submittedName>
        <fullName evidence="2">Uncharacterized protein</fullName>
    </submittedName>
</protein>
<feature type="transmembrane region" description="Helical" evidence="1">
    <location>
        <begin position="84"/>
        <end position="103"/>
    </location>
</feature>